<dbReference type="Pfam" id="PF00990">
    <property type="entry name" value="GGDEF"/>
    <property type="match status" value="1"/>
</dbReference>
<accession>A0A4Y9SWM3</accession>
<reference evidence="4 5" key="1">
    <citation type="submission" date="2019-03" db="EMBL/GenBank/DDBJ databases">
        <title>Draft Genome Sequence of Duganella callidus sp. nov., a Novel Duganella Species Isolated from Cultivated Soil.</title>
        <authorList>
            <person name="Raths R."/>
            <person name="Peta V."/>
            <person name="Bucking H."/>
        </authorList>
    </citation>
    <scope>NUCLEOTIDE SEQUENCE [LARGE SCALE GENOMIC DNA]</scope>
    <source>
        <strain evidence="4 5">DN04</strain>
    </source>
</reference>
<dbReference type="InterPro" id="IPR001633">
    <property type="entry name" value="EAL_dom"/>
</dbReference>
<evidence type="ECO:0000256" key="1">
    <source>
        <dbReference type="SAM" id="Phobius"/>
    </source>
</evidence>
<dbReference type="Gene3D" id="3.20.20.450">
    <property type="entry name" value="EAL domain"/>
    <property type="match status" value="1"/>
</dbReference>
<dbReference type="SMART" id="SM00267">
    <property type="entry name" value="GGDEF"/>
    <property type="match status" value="1"/>
</dbReference>
<dbReference type="OrthoDB" id="8711786at2"/>
<protein>
    <submittedName>
        <fullName evidence="4">GGDEF domain-containing protein</fullName>
    </submittedName>
</protein>
<feature type="domain" description="EAL" evidence="2">
    <location>
        <begin position="384"/>
        <end position="637"/>
    </location>
</feature>
<dbReference type="InterPro" id="IPR029787">
    <property type="entry name" value="Nucleotide_cyclase"/>
</dbReference>
<evidence type="ECO:0000259" key="3">
    <source>
        <dbReference type="PROSITE" id="PS50887"/>
    </source>
</evidence>
<feature type="domain" description="GGDEF" evidence="3">
    <location>
        <begin position="241"/>
        <end position="375"/>
    </location>
</feature>
<dbReference type="PROSITE" id="PS50887">
    <property type="entry name" value="GGDEF"/>
    <property type="match status" value="1"/>
</dbReference>
<dbReference type="NCBIfam" id="TIGR00254">
    <property type="entry name" value="GGDEF"/>
    <property type="match status" value="1"/>
</dbReference>
<dbReference type="PANTHER" id="PTHR33121">
    <property type="entry name" value="CYCLIC DI-GMP PHOSPHODIESTERASE PDEF"/>
    <property type="match status" value="1"/>
</dbReference>
<dbReference type="PROSITE" id="PS50883">
    <property type="entry name" value="EAL"/>
    <property type="match status" value="1"/>
</dbReference>
<feature type="transmembrane region" description="Helical" evidence="1">
    <location>
        <begin position="12"/>
        <end position="30"/>
    </location>
</feature>
<dbReference type="GO" id="GO:0071111">
    <property type="term" value="F:cyclic-guanylate-specific phosphodiesterase activity"/>
    <property type="evidence" value="ECO:0007669"/>
    <property type="project" value="InterPro"/>
</dbReference>
<dbReference type="InterPro" id="IPR043128">
    <property type="entry name" value="Rev_trsase/Diguanyl_cyclase"/>
</dbReference>
<dbReference type="EMBL" id="SPVG01000008">
    <property type="protein sequence ID" value="TFW31212.1"/>
    <property type="molecule type" value="Genomic_DNA"/>
</dbReference>
<comment type="caution">
    <text evidence="4">The sequence shown here is derived from an EMBL/GenBank/DDBJ whole genome shotgun (WGS) entry which is preliminary data.</text>
</comment>
<dbReference type="Pfam" id="PF00563">
    <property type="entry name" value="EAL"/>
    <property type="match status" value="1"/>
</dbReference>
<dbReference type="CDD" id="cd01949">
    <property type="entry name" value="GGDEF"/>
    <property type="match status" value="1"/>
</dbReference>
<dbReference type="RefSeq" id="WP_135199664.1">
    <property type="nucleotide sequence ID" value="NZ_SPVG01000008.1"/>
</dbReference>
<keyword evidence="1" id="KW-1133">Transmembrane helix</keyword>
<evidence type="ECO:0000313" key="4">
    <source>
        <dbReference type="EMBL" id="TFW31212.1"/>
    </source>
</evidence>
<feature type="transmembrane region" description="Helical" evidence="1">
    <location>
        <begin position="177"/>
        <end position="201"/>
    </location>
</feature>
<gene>
    <name evidence="4" type="ORF">E4L98_00795</name>
</gene>
<keyword evidence="1" id="KW-0812">Transmembrane</keyword>
<dbReference type="Proteomes" id="UP000297729">
    <property type="component" value="Unassembled WGS sequence"/>
</dbReference>
<name>A0A4Y9SWM3_9BURK</name>
<evidence type="ECO:0000259" key="2">
    <source>
        <dbReference type="PROSITE" id="PS50883"/>
    </source>
</evidence>
<dbReference type="SMART" id="SM00052">
    <property type="entry name" value="EAL"/>
    <property type="match status" value="1"/>
</dbReference>
<dbReference type="Gene3D" id="3.30.70.270">
    <property type="match status" value="1"/>
</dbReference>
<evidence type="ECO:0000313" key="5">
    <source>
        <dbReference type="Proteomes" id="UP000297729"/>
    </source>
</evidence>
<dbReference type="SUPFAM" id="SSF55073">
    <property type="entry name" value="Nucleotide cyclase"/>
    <property type="match status" value="1"/>
</dbReference>
<dbReference type="InterPro" id="IPR050706">
    <property type="entry name" value="Cyclic-di-GMP_PDE-like"/>
</dbReference>
<dbReference type="FunFam" id="3.20.20.450:FF:000001">
    <property type="entry name" value="Cyclic di-GMP phosphodiesterase yahA"/>
    <property type="match status" value="1"/>
</dbReference>
<keyword evidence="5" id="KW-1185">Reference proteome</keyword>
<proteinExistence type="predicted"/>
<sequence length="642" mass="70953">MQHTTSSSRRLIYVMLLLVIIASVTLSVVMERTAHNIRRNETPLLNSTIPQMRYLGDFESALLRYQLALDKRYTESITPERFEFLESMGRNELDATLAQLRPSLGDGPELAALRAGYQSIIGMTPEFERNVGLHPAAARAVLIRMNDEVKLLRTRVDNLQQRVEDELYANGSMANRAVGWITGLVHVFDVFALLTCVFMLYHVRARVRVEDELSHQASHDPLTGLAHRRSFEARLAALPEEPHVVVLGTIDRFSRIIGGFGHAFGDRIMVGLAARIRGAAERSGGEVFRLDGANFAILYRMACDTEAFAAALSGLRDEVRNPYDCEGHEIFTTLSLGAVSYPLHGGSPDALLRNADAALQAARKAGGDRLVVYSQQLNAEAGERLDMESLLRHAVERGELELHYQPQQALHDGALIGFEALLRWRRHGKLISPADFIPLAEESGLIVPIGSWVLEEACRQISVWQAETGQRVSIAVNISPRQFAAPGFLAHLEDLLATSHVDPACLELEITESVMVEDAESAIALLHRLRALGLRLAIDDFGTGYSSLAYLSRFPIHKLKIDQSFVRNMHAVSEQAAIVQATISLGHSLGLTVIAEGVESETQRAMLSVWRCDEIQGYHYSRPLPAASALHFLEGSLQLQAA</sequence>
<dbReference type="InterPro" id="IPR000160">
    <property type="entry name" value="GGDEF_dom"/>
</dbReference>
<dbReference type="InterPro" id="IPR035919">
    <property type="entry name" value="EAL_sf"/>
</dbReference>
<organism evidence="4 5">
    <name type="scientific">Duganella callida</name>
    <dbReference type="NCBI Taxonomy" id="2561932"/>
    <lineage>
        <taxon>Bacteria</taxon>
        <taxon>Pseudomonadati</taxon>
        <taxon>Pseudomonadota</taxon>
        <taxon>Betaproteobacteria</taxon>
        <taxon>Burkholderiales</taxon>
        <taxon>Oxalobacteraceae</taxon>
        <taxon>Telluria group</taxon>
        <taxon>Duganella</taxon>
    </lineage>
</organism>
<dbReference type="AlphaFoldDB" id="A0A4Y9SWM3"/>
<dbReference type="PANTHER" id="PTHR33121:SF70">
    <property type="entry name" value="SIGNALING PROTEIN YKOW"/>
    <property type="match status" value="1"/>
</dbReference>
<keyword evidence="1" id="KW-0472">Membrane</keyword>
<dbReference type="CDD" id="cd01948">
    <property type="entry name" value="EAL"/>
    <property type="match status" value="1"/>
</dbReference>
<dbReference type="SUPFAM" id="SSF141868">
    <property type="entry name" value="EAL domain-like"/>
    <property type="match status" value="1"/>
</dbReference>